<feature type="chain" id="PRO_5004381530" evidence="1">
    <location>
        <begin position="20"/>
        <end position="83"/>
    </location>
</feature>
<proteinExistence type="evidence at transcript level"/>
<name>R4WRY5_RIPPE</name>
<sequence>MAKLLVIIFLASVVCLVRGGIDKRGWEMCTWNTWCVKGYYCCNTYYTNVCCPRSTPQHQLTTRDIRKRIFLPQLFEWPEMRQT</sequence>
<reference evidence="2" key="1">
    <citation type="journal article" date="2013" name="PLoS ONE">
        <title>Gene expression in gut symbiotic organ of stinkbug affected by extracellular bacterial symbiont.</title>
        <authorList>
            <person name="Futahashi R."/>
            <person name="Tanaka K."/>
            <person name="Tanahashi M."/>
            <person name="Nikoh N."/>
            <person name="Kikuchi Y."/>
            <person name="Lee B.L."/>
            <person name="Fukatsu T."/>
        </authorList>
    </citation>
    <scope>NUCLEOTIDE SEQUENCE</scope>
    <source>
        <tissue evidence="2">Midgut</tissue>
    </source>
</reference>
<protein>
    <submittedName>
        <fullName evidence="2">Cysteine rich secreted protein</fullName>
    </submittedName>
</protein>
<feature type="signal peptide" evidence="1">
    <location>
        <begin position="1"/>
        <end position="19"/>
    </location>
</feature>
<evidence type="ECO:0000313" key="2">
    <source>
        <dbReference type="EMBL" id="BAN20677.1"/>
    </source>
</evidence>
<organism evidence="2">
    <name type="scientific">Riptortus pedestris</name>
    <name type="common">Bean bug</name>
    <dbReference type="NCBI Taxonomy" id="329032"/>
    <lineage>
        <taxon>Eukaryota</taxon>
        <taxon>Metazoa</taxon>
        <taxon>Ecdysozoa</taxon>
        <taxon>Arthropoda</taxon>
        <taxon>Hexapoda</taxon>
        <taxon>Insecta</taxon>
        <taxon>Pterygota</taxon>
        <taxon>Neoptera</taxon>
        <taxon>Paraneoptera</taxon>
        <taxon>Hemiptera</taxon>
        <taxon>Heteroptera</taxon>
        <taxon>Panheteroptera</taxon>
        <taxon>Pentatomomorpha</taxon>
        <taxon>Coreoidea</taxon>
        <taxon>Alydidae</taxon>
        <taxon>Riptortus</taxon>
    </lineage>
</organism>
<dbReference type="EMBL" id="AK417462">
    <property type="protein sequence ID" value="BAN20677.1"/>
    <property type="molecule type" value="mRNA"/>
</dbReference>
<dbReference type="AlphaFoldDB" id="R4WRY5"/>
<accession>R4WRY5</accession>
<keyword evidence="1" id="KW-0732">Signal</keyword>
<evidence type="ECO:0000256" key="1">
    <source>
        <dbReference type="SAM" id="SignalP"/>
    </source>
</evidence>